<protein>
    <submittedName>
        <fullName evidence="1">Uncharacterized protein</fullName>
    </submittedName>
</protein>
<dbReference type="Proteomes" id="UP001381693">
    <property type="component" value="Unassembled WGS sequence"/>
</dbReference>
<accession>A0AAN8ZST7</accession>
<reference evidence="1 2" key="1">
    <citation type="submission" date="2023-11" db="EMBL/GenBank/DDBJ databases">
        <title>Halocaridina rubra genome assembly.</title>
        <authorList>
            <person name="Smith C."/>
        </authorList>
    </citation>
    <scope>NUCLEOTIDE SEQUENCE [LARGE SCALE GENOMIC DNA]</scope>
    <source>
        <strain evidence="1">EP-1</strain>
        <tissue evidence="1">Whole</tissue>
    </source>
</reference>
<dbReference type="AlphaFoldDB" id="A0AAN8ZST7"/>
<gene>
    <name evidence="1" type="ORF">SK128_004417</name>
</gene>
<dbReference type="EMBL" id="JAXCGZ010023413">
    <property type="protein sequence ID" value="KAK7012583.1"/>
    <property type="molecule type" value="Genomic_DNA"/>
</dbReference>
<comment type="caution">
    <text evidence="1">The sequence shown here is derived from an EMBL/GenBank/DDBJ whole genome shotgun (WGS) entry which is preliminary data.</text>
</comment>
<name>A0AAN8ZST7_HALRR</name>
<feature type="non-terminal residue" evidence="1">
    <location>
        <position position="1"/>
    </location>
</feature>
<proteinExistence type="predicted"/>
<evidence type="ECO:0000313" key="1">
    <source>
        <dbReference type="EMBL" id="KAK7012583.1"/>
    </source>
</evidence>
<sequence>GGSASLDCSILNREWMDAYHYRGHWQITPEDGYTLIHEKLLPGYGFRLDIFNVTKTLQVICEVKEDEEMVWMPGMIYGTVSKIATIKVLLSQTKTCPVHDAYGARWHLTL</sequence>
<feature type="non-terminal residue" evidence="1">
    <location>
        <position position="110"/>
    </location>
</feature>
<keyword evidence="2" id="KW-1185">Reference proteome</keyword>
<evidence type="ECO:0000313" key="2">
    <source>
        <dbReference type="Proteomes" id="UP001381693"/>
    </source>
</evidence>
<organism evidence="1 2">
    <name type="scientific">Halocaridina rubra</name>
    <name type="common">Hawaiian red shrimp</name>
    <dbReference type="NCBI Taxonomy" id="373956"/>
    <lineage>
        <taxon>Eukaryota</taxon>
        <taxon>Metazoa</taxon>
        <taxon>Ecdysozoa</taxon>
        <taxon>Arthropoda</taxon>
        <taxon>Crustacea</taxon>
        <taxon>Multicrustacea</taxon>
        <taxon>Malacostraca</taxon>
        <taxon>Eumalacostraca</taxon>
        <taxon>Eucarida</taxon>
        <taxon>Decapoda</taxon>
        <taxon>Pleocyemata</taxon>
        <taxon>Caridea</taxon>
        <taxon>Atyoidea</taxon>
        <taxon>Atyidae</taxon>
        <taxon>Halocaridina</taxon>
    </lineage>
</organism>